<dbReference type="EMBL" id="RWGY01000051">
    <property type="protein sequence ID" value="TVU05597.1"/>
    <property type="molecule type" value="Genomic_DNA"/>
</dbReference>
<dbReference type="Pfam" id="PF13639">
    <property type="entry name" value="zf-RING_2"/>
    <property type="match status" value="1"/>
</dbReference>
<keyword evidence="2 4" id="KW-0863">Zinc-finger</keyword>
<evidence type="ECO:0000313" key="7">
    <source>
        <dbReference type="EMBL" id="TVU05597.1"/>
    </source>
</evidence>
<evidence type="ECO:0000256" key="5">
    <source>
        <dbReference type="SAM" id="MobiDB-lite"/>
    </source>
</evidence>
<feature type="region of interest" description="Disordered" evidence="5">
    <location>
        <begin position="262"/>
        <end position="307"/>
    </location>
</feature>
<dbReference type="Gene3D" id="3.30.40.10">
    <property type="entry name" value="Zinc/RING finger domain, C3HC4 (zinc finger)"/>
    <property type="match status" value="1"/>
</dbReference>
<dbReference type="AlphaFoldDB" id="A0A5J9T307"/>
<dbReference type="OrthoDB" id="8062037at2759"/>
<gene>
    <name evidence="7" type="ORF">EJB05_48765</name>
</gene>
<feature type="compositionally biased region" description="Polar residues" evidence="5">
    <location>
        <begin position="278"/>
        <end position="295"/>
    </location>
</feature>
<evidence type="ECO:0000256" key="3">
    <source>
        <dbReference type="ARBA" id="ARBA00022833"/>
    </source>
</evidence>
<evidence type="ECO:0000313" key="8">
    <source>
        <dbReference type="Proteomes" id="UP000324897"/>
    </source>
</evidence>
<name>A0A5J9T307_9POAL</name>
<dbReference type="SMART" id="SM00184">
    <property type="entry name" value="RING"/>
    <property type="match status" value="1"/>
</dbReference>
<evidence type="ECO:0000256" key="1">
    <source>
        <dbReference type="ARBA" id="ARBA00022723"/>
    </source>
</evidence>
<keyword evidence="8" id="KW-1185">Reference proteome</keyword>
<dbReference type="GO" id="GO:0008270">
    <property type="term" value="F:zinc ion binding"/>
    <property type="evidence" value="ECO:0007669"/>
    <property type="project" value="UniProtKB-KW"/>
</dbReference>
<dbReference type="PANTHER" id="PTHR15710:SF230">
    <property type="entry name" value="OS08G0464400 PROTEIN"/>
    <property type="match status" value="1"/>
</dbReference>
<protein>
    <recommendedName>
        <fullName evidence="6">RING-type domain-containing protein</fullName>
    </recommendedName>
</protein>
<dbReference type="Gramene" id="TVU05597">
    <property type="protein sequence ID" value="TVU05597"/>
    <property type="gene ID" value="EJB05_48765"/>
</dbReference>
<evidence type="ECO:0000259" key="6">
    <source>
        <dbReference type="PROSITE" id="PS50089"/>
    </source>
</evidence>
<feature type="compositionally biased region" description="Basic and acidic residues" evidence="5">
    <location>
        <begin position="298"/>
        <end position="307"/>
    </location>
</feature>
<dbReference type="InterPro" id="IPR013083">
    <property type="entry name" value="Znf_RING/FYVE/PHD"/>
</dbReference>
<feature type="domain" description="RING-type" evidence="6">
    <location>
        <begin position="167"/>
        <end position="208"/>
    </location>
</feature>
<dbReference type="Proteomes" id="UP000324897">
    <property type="component" value="Unassembled WGS sequence"/>
</dbReference>
<feature type="compositionally biased region" description="Pro residues" evidence="5">
    <location>
        <begin position="60"/>
        <end position="75"/>
    </location>
</feature>
<reference evidence="7 8" key="1">
    <citation type="journal article" date="2019" name="Sci. Rep.">
        <title>A high-quality genome of Eragrostis curvula grass provides insights into Poaceae evolution and supports new strategies to enhance forage quality.</title>
        <authorList>
            <person name="Carballo J."/>
            <person name="Santos B.A.C.M."/>
            <person name="Zappacosta D."/>
            <person name="Garbus I."/>
            <person name="Selva J.P."/>
            <person name="Gallo C.A."/>
            <person name="Diaz A."/>
            <person name="Albertini E."/>
            <person name="Caccamo M."/>
            <person name="Echenique V."/>
        </authorList>
    </citation>
    <scope>NUCLEOTIDE SEQUENCE [LARGE SCALE GENOMIC DNA]</scope>
    <source>
        <strain evidence="8">cv. Victoria</strain>
        <tissue evidence="7">Leaf</tissue>
    </source>
</reference>
<evidence type="ECO:0000256" key="2">
    <source>
        <dbReference type="ARBA" id="ARBA00022771"/>
    </source>
</evidence>
<dbReference type="PANTHER" id="PTHR15710">
    <property type="entry name" value="E3 UBIQUITIN-PROTEIN LIGASE PRAJA"/>
    <property type="match status" value="1"/>
</dbReference>
<dbReference type="InterPro" id="IPR001841">
    <property type="entry name" value="Znf_RING"/>
</dbReference>
<keyword evidence="1" id="KW-0479">Metal-binding</keyword>
<evidence type="ECO:0000256" key="4">
    <source>
        <dbReference type="PROSITE-ProRule" id="PRU00175"/>
    </source>
</evidence>
<dbReference type="GO" id="GO:0016567">
    <property type="term" value="P:protein ubiquitination"/>
    <property type="evidence" value="ECO:0007669"/>
    <property type="project" value="TreeGrafter"/>
</dbReference>
<organism evidence="7 8">
    <name type="scientific">Eragrostis curvula</name>
    <name type="common">weeping love grass</name>
    <dbReference type="NCBI Taxonomy" id="38414"/>
    <lineage>
        <taxon>Eukaryota</taxon>
        <taxon>Viridiplantae</taxon>
        <taxon>Streptophyta</taxon>
        <taxon>Embryophyta</taxon>
        <taxon>Tracheophyta</taxon>
        <taxon>Spermatophyta</taxon>
        <taxon>Magnoliopsida</taxon>
        <taxon>Liliopsida</taxon>
        <taxon>Poales</taxon>
        <taxon>Poaceae</taxon>
        <taxon>PACMAD clade</taxon>
        <taxon>Chloridoideae</taxon>
        <taxon>Eragrostideae</taxon>
        <taxon>Eragrostidinae</taxon>
        <taxon>Eragrostis</taxon>
    </lineage>
</organism>
<dbReference type="SUPFAM" id="SSF57850">
    <property type="entry name" value="RING/U-box"/>
    <property type="match status" value="1"/>
</dbReference>
<dbReference type="PROSITE" id="PS50089">
    <property type="entry name" value="ZF_RING_2"/>
    <property type="match status" value="1"/>
</dbReference>
<feature type="region of interest" description="Disordered" evidence="5">
    <location>
        <begin position="52"/>
        <end position="81"/>
    </location>
</feature>
<dbReference type="GO" id="GO:0061630">
    <property type="term" value="F:ubiquitin protein ligase activity"/>
    <property type="evidence" value="ECO:0007669"/>
    <property type="project" value="TreeGrafter"/>
</dbReference>
<sequence>MSASAPSPPAGASPEPAAEPLMEFFCYECESSVSLPAAAALPWARRPPCPLCRANSLEPGPNPFPEEDPPPPLPPGLLTLSGSEDSDLADDFDDLDDIGMMDPAEARLYLTRLIQERLYEPGDVAATAAAAAVSVLEEHQRGGEPPAPAASIAALPTIEVSRPAETCAICREDLPPASAALKLPCTHLYHSCCVVPWLQMHNSCPVCRSRLPATDPMEASSSEQDPNTTRITIRFTTAPRRRVRANNDGMLVAAPVSASPTQLAQAVNGEGSGGPANSGETVSSEWPPQPESDTLMSEARDGDGFFD</sequence>
<accession>A0A5J9T307</accession>
<comment type="caution">
    <text evidence="7">The sequence shown here is derived from an EMBL/GenBank/DDBJ whole genome shotgun (WGS) entry which is preliminary data.</text>
</comment>
<keyword evidence="3" id="KW-0862">Zinc</keyword>
<feature type="non-terminal residue" evidence="7">
    <location>
        <position position="1"/>
    </location>
</feature>
<dbReference type="GO" id="GO:0005737">
    <property type="term" value="C:cytoplasm"/>
    <property type="evidence" value="ECO:0007669"/>
    <property type="project" value="TreeGrafter"/>
</dbReference>
<proteinExistence type="predicted"/>